<dbReference type="AlphaFoldDB" id="A0A2T2WU03"/>
<gene>
    <name evidence="2" type="ORF">C7B43_16070</name>
</gene>
<sequence>MRIPVILSIALAYVGTVIGAGFASGQEVWYFFSRFGSNGIWGILVATAIFAVAGGVALDRGREGMDNFGTLLAHTYPSQMAKIFEGMTDAFLILGLIVCTSGGASTLAGFGVTSWAGRFVTLGTTLLLSYSSSTGITRVNLVVVPCLVTIIVMTSLLVHPIHLQSQEKIHSWFWLLSAILYVSYNLFTAAMVLLGLGNQTRSQREAWIASVIGAMILGTLLFTEHRILRGLEPLTNLPMVVAAFRIHSSFGIFYAASLWLALLTTGLSIVFVFRQRYGKSLLPALLLTLIFPQGSFRVLVGHLYPVMGSLAVILWLPLFLSARGENERP</sequence>
<keyword evidence="1" id="KW-1133">Transmembrane helix</keyword>
<reference evidence="2 3" key="1">
    <citation type="journal article" date="2014" name="BMC Genomics">
        <title>Comparison of environmental and isolate Sulfobacillus genomes reveals diverse carbon, sulfur, nitrogen, and hydrogen metabolisms.</title>
        <authorList>
            <person name="Justice N.B."/>
            <person name="Norman A."/>
            <person name="Brown C.T."/>
            <person name="Singh A."/>
            <person name="Thomas B.C."/>
            <person name="Banfield J.F."/>
        </authorList>
    </citation>
    <scope>NUCLEOTIDE SEQUENCE [LARGE SCALE GENOMIC DNA]</scope>
    <source>
        <strain evidence="2">AMDSBA1</strain>
    </source>
</reference>
<dbReference type="Proteomes" id="UP000242699">
    <property type="component" value="Unassembled WGS sequence"/>
</dbReference>
<feature type="transmembrane region" description="Helical" evidence="1">
    <location>
        <begin position="171"/>
        <end position="194"/>
    </location>
</feature>
<evidence type="ECO:0008006" key="4">
    <source>
        <dbReference type="Google" id="ProtNLM"/>
    </source>
</evidence>
<dbReference type="InterPro" id="IPR038728">
    <property type="entry name" value="YkvI-like"/>
</dbReference>
<feature type="transmembrane region" description="Helical" evidence="1">
    <location>
        <begin position="90"/>
        <end position="109"/>
    </location>
</feature>
<feature type="transmembrane region" description="Helical" evidence="1">
    <location>
        <begin position="139"/>
        <end position="159"/>
    </location>
</feature>
<proteinExistence type="predicted"/>
<comment type="caution">
    <text evidence="2">The sequence shown here is derived from an EMBL/GenBank/DDBJ whole genome shotgun (WGS) entry which is preliminary data.</text>
</comment>
<feature type="transmembrane region" description="Helical" evidence="1">
    <location>
        <begin position="115"/>
        <end position="132"/>
    </location>
</feature>
<evidence type="ECO:0000313" key="3">
    <source>
        <dbReference type="Proteomes" id="UP000242699"/>
    </source>
</evidence>
<dbReference type="PANTHER" id="PTHR37814">
    <property type="entry name" value="CONSERVED MEMBRANE PROTEIN"/>
    <property type="match status" value="1"/>
</dbReference>
<dbReference type="PANTHER" id="PTHR37814:SF1">
    <property type="entry name" value="MEMBRANE PROTEIN"/>
    <property type="match status" value="1"/>
</dbReference>
<evidence type="ECO:0000256" key="1">
    <source>
        <dbReference type="SAM" id="Phobius"/>
    </source>
</evidence>
<dbReference type="EMBL" id="PXYT01000050">
    <property type="protein sequence ID" value="PSR25715.1"/>
    <property type="molecule type" value="Genomic_DNA"/>
</dbReference>
<evidence type="ECO:0000313" key="2">
    <source>
        <dbReference type="EMBL" id="PSR25715.1"/>
    </source>
</evidence>
<feature type="transmembrane region" description="Helical" evidence="1">
    <location>
        <begin position="39"/>
        <end position="58"/>
    </location>
</feature>
<feature type="transmembrane region" description="Helical" evidence="1">
    <location>
        <begin position="248"/>
        <end position="273"/>
    </location>
</feature>
<organism evidence="2 3">
    <name type="scientific">Sulfobacillus benefaciens</name>
    <dbReference type="NCBI Taxonomy" id="453960"/>
    <lineage>
        <taxon>Bacteria</taxon>
        <taxon>Bacillati</taxon>
        <taxon>Bacillota</taxon>
        <taxon>Clostridia</taxon>
        <taxon>Eubacteriales</taxon>
        <taxon>Clostridiales Family XVII. Incertae Sedis</taxon>
        <taxon>Sulfobacillus</taxon>
    </lineage>
</organism>
<accession>A0A2T2WU03</accession>
<keyword evidence="1" id="KW-0812">Transmembrane</keyword>
<feature type="transmembrane region" description="Helical" evidence="1">
    <location>
        <begin position="302"/>
        <end position="320"/>
    </location>
</feature>
<keyword evidence="1" id="KW-0472">Membrane</keyword>
<feature type="transmembrane region" description="Helical" evidence="1">
    <location>
        <begin position="206"/>
        <end position="228"/>
    </location>
</feature>
<protein>
    <recommendedName>
        <fullName evidence="4">Transporter</fullName>
    </recommendedName>
</protein>
<name>A0A2T2WU03_9FIRM</name>